<gene>
    <name evidence="2" type="ORF">HF690_13735</name>
</gene>
<accession>A0A846ZP78</accession>
<name>A0A846ZP78_9GAMM</name>
<feature type="chain" id="PRO_5032829734" evidence="1">
    <location>
        <begin position="28"/>
        <end position="170"/>
    </location>
</feature>
<feature type="signal peptide" evidence="1">
    <location>
        <begin position="1"/>
        <end position="27"/>
    </location>
</feature>
<dbReference type="AlphaFoldDB" id="A0A846ZP78"/>
<organism evidence="2 3">
    <name type="scientific">Oleiagrimonas citrea</name>
    <dbReference type="NCBI Taxonomy" id="1665687"/>
    <lineage>
        <taxon>Bacteria</taxon>
        <taxon>Pseudomonadati</taxon>
        <taxon>Pseudomonadota</taxon>
        <taxon>Gammaproteobacteria</taxon>
        <taxon>Lysobacterales</taxon>
        <taxon>Rhodanobacteraceae</taxon>
        <taxon>Oleiagrimonas</taxon>
    </lineage>
</organism>
<dbReference type="EMBL" id="JAAZQD010000006">
    <property type="protein sequence ID" value="NKZ40014.1"/>
    <property type="molecule type" value="Genomic_DNA"/>
</dbReference>
<keyword evidence="3" id="KW-1185">Reference proteome</keyword>
<proteinExistence type="predicted"/>
<evidence type="ECO:0000313" key="3">
    <source>
        <dbReference type="Proteomes" id="UP000541636"/>
    </source>
</evidence>
<reference evidence="2 3" key="1">
    <citation type="journal article" date="2017" name="Int. J. Syst. Evol. Microbiol.">
        <title>Oleiagrimonas citrea sp. nov., a marine bacterium isolated from tidal flat sediment and emended description of the genus Oleiagrimonas Fang et al. 2015 and Oleiagrimonas soli.</title>
        <authorList>
            <person name="Yang S.H."/>
            <person name="Seo H.S."/>
            <person name="Seong C.N."/>
            <person name="Kwon K.K."/>
        </authorList>
    </citation>
    <scope>NUCLEOTIDE SEQUENCE [LARGE SCALE GENOMIC DNA]</scope>
    <source>
        <strain evidence="2 3">MEBiC09124</strain>
    </source>
</reference>
<dbReference type="RefSeq" id="WP_168609848.1">
    <property type="nucleotide sequence ID" value="NZ_JAAZQD010000006.1"/>
</dbReference>
<dbReference type="PROSITE" id="PS51257">
    <property type="entry name" value="PROKAR_LIPOPROTEIN"/>
    <property type="match status" value="1"/>
</dbReference>
<evidence type="ECO:0000313" key="2">
    <source>
        <dbReference type="EMBL" id="NKZ40014.1"/>
    </source>
</evidence>
<keyword evidence="1" id="KW-0732">Signal</keyword>
<comment type="caution">
    <text evidence="2">The sequence shown here is derived from an EMBL/GenBank/DDBJ whole genome shotgun (WGS) entry which is preliminary data.</text>
</comment>
<protein>
    <submittedName>
        <fullName evidence="2">Lipid A 3-O-deacylase</fullName>
    </submittedName>
</protein>
<evidence type="ECO:0000256" key="1">
    <source>
        <dbReference type="SAM" id="SignalP"/>
    </source>
</evidence>
<sequence length="170" mass="18676">MLHRMHLMLTLLLSACSFIALTPAAHASDQGTTVAISVGRSATSGHRWTNVGFVDITTSTHDFHGVHWKPAYALGWIDGRSMHVERLDHNVVVGAAGVRLVDWWRGAFFSFQLGVAGGRTDALSSSEQFVSSLGWQGHRWQIMLRHISNGDFFGGKNLGETMVLVGIRLH</sequence>
<dbReference type="Proteomes" id="UP000541636">
    <property type="component" value="Unassembled WGS sequence"/>
</dbReference>